<organism evidence="3">
    <name type="scientific">Grammatophora oceanica</name>
    <dbReference type="NCBI Taxonomy" id="210454"/>
    <lineage>
        <taxon>Eukaryota</taxon>
        <taxon>Sar</taxon>
        <taxon>Stramenopiles</taxon>
        <taxon>Ochrophyta</taxon>
        <taxon>Bacillariophyta</taxon>
        <taxon>Fragilariophyceae</taxon>
        <taxon>Fragilariophycidae</taxon>
        <taxon>Rhabdonematales</taxon>
        <taxon>Grammatophoraceae</taxon>
        <taxon>Grammatophora</taxon>
    </lineage>
</organism>
<accession>A0A7S1VJ16</accession>
<keyword evidence="2" id="KW-0732">Signal</keyword>
<evidence type="ECO:0008006" key="4">
    <source>
        <dbReference type="Google" id="ProtNLM"/>
    </source>
</evidence>
<name>A0A7S1VJ16_9STRA</name>
<feature type="signal peptide" evidence="2">
    <location>
        <begin position="1"/>
        <end position="17"/>
    </location>
</feature>
<evidence type="ECO:0000313" key="3">
    <source>
        <dbReference type="EMBL" id="CAD9301353.1"/>
    </source>
</evidence>
<feature type="transmembrane region" description="Helical" evidence="1">
    <location>
        <begin position="195"/>
        <end position="216"/>
    </location>
</feature>
<keyword evidence="1" id="KW-1133">Transmembrane helix</keyword>
<sequence>MDLACLFSALFFLIANILDIVLVVKHRQNDVYDHELEKELDSEYLEEIWQYRYSISPMVNAANVFNALAWFLLTIPILQFAWIHSQGGKSHVWAHGTLASLAFAGAITELSARLLIFGATTTATWISKNFNLDSWFTAVSLDKSGWKSLELTFLIVHRMLKWVDAFEYLALFGCFSLVFYSVLTAPPEVRIFGPAWATLGLVIAFVSFIDFTFDVLRYEQFRAFSRLAVYVSFANTVILLPIWLLWFGMQLPRYEPRFTANDILFRRIEREPPIEHATAPGTQGLSAEDMEDL</sequence>
<feature type="transmembrane region" description="Helical" evidence="1">
    <location>
        <begin position="64"/>
        <end position="83"/>
    </location>
</feature>
<evidence type="ECO:0000256" key="2">
    <source>
        <dbReference type="SAM" id="SignalP"/>
    </source>
</evidence>
<reference evidence="3" key="1">
    <citation type="submission" date="2021-01" db="EMBL/GenBank/DDBJ databases">
        <authorList>
            <person name="Corre E."/>
            <person name="Pelletier E."/>
            <person name="Niang G."/>
            <person name="Scheremetjew M."/>
            <person name="Finn R."/>
            <person name="Kale V."/>
            <person name="Holt S."/>
            <person name="Cochrane G."/>
            <person name="Meng A."/>
            <person name="Brown T."/>
            <person name="Cohen L."/>
        </authorList>
    </citation>
    <scope>NUCLEOTIDE SEQUENCE</scope>
    <source>
        <strain evidence="3">CCMP 410</strain>
    </source>
</reference>
<evidence type="ECO:0000256" key="1">
    <source>
        <dbReference type="SAM" id="Phobius"/>
    </source>
</evidence>
<dbReference type="EMBL" id="HBGK01041812">
    <property type="protein sequence ID" value="CAD9301353.1"/>
    <property type="molecule type" value="Transcribed_RNA"/>
</dbReference>
<keyword evidence="1" id="KW-0812">Transmembrane</keyword>
<feature type="chain" id="PRO_5031287676" description="Transmembrane protein" evidence="2">
    <location>
        <begin position="18"/>
        <end position="293"/>
    </location>
</feature>
<keyword evidence="1" id="KW-0472">Membrane</keyword>
<gene>
    <name evidence="3" type="ORF">GOCE00092_LOCUS21879</name>
</gene>
<dbReference type="AlphaFoldDB" id="A0A7S1VJ16"/>
<feature type="transmembrane region" description="Helical" evidence="1">
    <location>
        <begin position="228"/>
        <end position="249"/>
    </location>
</feature>
<protein>
    <recommendedName>
        <fullName evidence="4">Transmembrane protein</fullName>
    </recommendedName>
</protein>
<feature type="transmembrane region" description="Helical" evidence="1">
    <location>
        <begin position="165"/>
        <end position="183"/>
    </location>
</feature>
<proteinExistence type="predicted"/>